<gene>
    <name evidence="7" type="ORF">B0T45_02110</name>
</gene>
<evidence type="ECO:0000259" key="6">
    <source>
        <dbReference type="SMART" id="SM00495"/>
    </source>
</evidence>
<dbReference type="Gene3D" id="2.10.10.20">
    <property type="entry name" value="Carbohydrate-binding module superfamily 5/12"/>
    <property type="match status" value="1"/>
</dbReference>
<dbReference type="AlphaFoldDB" id="A0A1W0D9A1"/>
<dbReference type="PANTHER" id="PTHR34823:SF1">
    <property type="entry name" value="CHITIN-BINDING TYPE-4 DOMAIN-CONTAINING PROTEIN"/>
    <property type="match status" value="1"/>
</dbReference>
<dbReference type="EMBL" id="MUKV01000002">
    <property type="protein sequence ID" value="OQS43528.1"/>
    <property type="molecule type" value="Genomic_DNA"/>
</dbReference>
<sequence>MKPQLRLPAALALACLSAPLWAHGTMEVPINRTYNCFKEGAESPKSAACQQAKLVGGTQAMYDWNGINQNPQGDNHAAVVPDGKLCAGGQDKFKGFNLGRTDWPKTKLVPDASGNYEFVYHATAPHSTKYFKFYVTKNGWDQTKPLKWSDLDPQPFHTVTGNPPLDANKRYHMVAKLPAGKSGPHIIFNVWKRADSEEAFYSCSDVIFGDGTNPPEPPPVTNPWKEIGKVTAYENLPNNSTATLRVFDASGRDAETIPVKLDAVSGQMTNWPYELGVKVNATSKAIRIGVMNQKQRTVSITPEHSATANRVYLNDNYKGYTYQIDLKKGDGGINPPPVGDTWKEGLSYTAGQIVSYQGKKYRCLQPHTAWAGAGWTPSTQPALWAPA</sequence>
<dbReference type="InterPro" id="IPR003610">
    <property type="entry name" value="CBM5/12"/>
</dbReference>
<dbReference type="Proteomes" id="UP000192721">
    <property type="component" value="Unassembled WGS sequence"/>
</dbReference>
<evidence type="ECO:0000313" key="7">
    <source>
        <dbReference type="EMBL" id="OQS43528.1"/>
    </source>
</evidence>
<dbReference type="GO" id="GO:0004553">
    <property type="term" value="F:hydrolase activity, hydrolyzing O-glycosyl compounds"/>
    <property type="evidence" value="ECO:0007669"/>
    <property type="project" value="InterPro"/>
</dbReference>
<evidence type="ECO:0000256" key="5">
    <source>
        <dbReference type="SAM" id="SignalP"/>
    </source>
</evidence>
<evidence type="ECO:0000256" key="3">
    <source>
        <dbReference type="ARBA" id="ARBA00022729"/>
    </source>
</evidence>
<keyword evidence="2" id="KW-0147">Chitin-binding</keyword>
<dbReference type="SUPFAM" id="SSF81296">
    <property type="entry name" value="E set domains"/>
    <property type="match status" value="1"/>
</dbReference>
<protein>
    <submittedName>
        <fullName evidence="7">Chitin-binding protein</fullName>
    </submittedName>
</protein>
<evidence type="ECO:0000256" key="1">
    <source>
        <dbReference type="ARBA" id="ARBA00022525"/>
    </source>
</evidence>
<evidence type="ECO:0000313" key="8">
    <source>
        <dbReference type="Proteomes" id="UP000192721"/>
    </source>
</evidence>
<dbReference type="InterPro" id="IPR014756">
    <property type="entry name" value="Ig_E-set"/>
</dbReference>
<dbReference type="GO" id="GO:0008061">
    <property type="term" value="F:chitin binding"/>
    <property type="evidence" value="ECO:0007669"/>
    <property type="project" value="UniProtKB-KW"/>
</dbReference>
<reference evidence="7 8" key="1">
    <citation type="submission" date="2017-02" db="EMBL/GenBank/DDBJ databases">
        <title>Chromobacterium haemolyticum H5244.</title>
        <authorList>
            <person name="Gulvik C.A."/>
        </authorList>
    </citation>
    <scope>NUCLEOTIDE SEQUENCE [LARGE SCALE GENOMIC DNA]</scope>
    <source>
        <strain evidence="7 8">H5244</strain>
    </source>
</reference>
<dbReference type="InterPro" id="IPR051024">
    <property type="entry name" value="GlcNAc_Chitin_IntDeg"/>
</dbReference>
<dbReference type="Pfam" id="PF03067">
    <property type="entry name" value="LPMO_10"/>
    <property type="match status" value="1"/>
</dbReference>
<dbReference type="InterPro" id="IPR041029">
    <property type="entry name" value="GbpA_2"/>
</dbReference>
<feature type="signal peptide" evidence="5">
    <location>
        <begin position="1"/>
        <end position="22"/>
    </location>
</feature>
<evidence type="ECO:0000256" key="4">
    <source>
        <dbReference type="ARBA" id="ARBA00022801"/>
    </source>
</evidence>
<dbReference type="Pfam" id="PF18416">
    <property type="entry name" value="GbpA_2"/>
    <property type="match status" value="1"/>
</dbReference>
<dbReference type="InterPro" id="IPR036573">
    <property type="entry name" value="CBM_sf_5/12"/>
</dbReference>
<feature type="domain" description="Chitin-binding type-3" evidence="6">
    <location>
        <begin position="339"/>
        <end position="387"/>
    </location>
</feature>
<dbReference type="Gene3D" id="3.30.70.2150">
    <property type="match status" value="1"/>
</dbReference>
<dbReference type="Gene3D" id="2.70.50.50">
    <property type="entry name" value="chitin-binding protein cbp21"/>
    <property type="match status" value="1"/>
</dbReference>
<dbReference type="RefSeq" id="WP_081554423.1">
    <property type="nucleotide sequence ID" value="NZ_MUKV01000002.1"/>
</dbReference>
<accession>A0A1W0D9A1</accession>
<evidence type="ECO:0000256" key="2">
    <source>
        <dbReference type="ARBA" id="ARBA00022669"/>
    </source>
</evidence>
<dbReference type="SMART" id="SM00495">
    <property type="entry name" value="ChtBD3"/>
    <property type="match status" value="1"/>
</dbReference>
<organism evidence="7 8">
    <name type="scientific">Chromobacterium haemolyticum</name>
    <dbReference type="NCBI Taxonomy" id="394935"/>
    <lineage>
        <taxon>Bacteria</taxon>
        <taxon>Pseudomonadati</taxon>
        <taxon>Pseudomonadota</taxon>
        <taxon>Betaproteobacteria</taxon>
        <taxon>Neisseriales</taxon>
        <taxon>Chromobacteriaceae</taxon>
        <taxon>Chromobacterium</taxon>
    </lineage>
</organism>
<dbReference type="PANTHER" id="PTHR34823">
    <property type="entry name" value="GLCNAC-BINDING PROTEIN A"/>
    <property type="match status" value="1"/>
</dbReference>
<dbReference type="GO" id="GO:0005975">
    <property type="term" value="P:carbohydrate metabolic process"/>
    <property type="evidence" value="ECO:0007669"/>
    <property type="project" value="InterPro"/>
</dbReference>
<dbReference type="Pfam" id="PF02839">
    <property type="entry name" value="CBM_5_12"/>
    <property type="match status" value="1"/>
</dbReference>
<dbReference type="CDD" id="cd21177">
    <property type="entry name" value="LPMO_AA10"/>
    <property type="match status" value="1"/>
</dbReference>
<dbReference type="SUPFAM" id="SSF51055">
    <property type="entry name" value="Carbohydrate binding domain"/>
    <property type="match status" value="1"/>
</dbReference>
<dbReference type="GO" id="GO:0005576">
    <property type="term" value="C:extracellular region"/>
    <property type="evidence" value="ECO:0007669"/>
    <property type="project" value="InterPro"/>
</dbReference>
<comment type="caution">
    <text evidence="7">The sequence shown here is derived from an EMBL/GenBank/DDBJ whole genome shotgun (WGS) entry which is preliminary data.</text>
</comment>
<dbReference type="CDD" id="cd12214">
    <property type="entry name" value="ChiA1_BD"/>
    <property type="match status" value="1"/>
</dbReference>
<dbReference type="GO" id="GO:0030246">
    <property type="term" value="F:carbohydrate binding"/>
    <property type="evidence" value="ECO:0007669"/>
    <property type="project" value="InterPro"/>
</dbReference>
<keyword evidence="1" id="KW-0964">Secreted</keyword>
<name>A0A1W0D9A1_9NEIS</name>
<keyword evidence="4" id="KW-0378">Hydrolase</keyword>
<feature type="chain" id="PRO_5010740869" evidence="5">
    <location>
        <begin position="23"/>
        <end position="387"/>
    </location>
</feature>
<proteinExistence type="predicted"/>
<keyword evidence="3 5" id="KW-0732">Signal</keyword>
<dbReference type="InterPro" id="IPR004302">
    <property type="entry name" value="Cellulose/chitin-bd_N"/>
</dbReference>